<proteinExistence type="predicted"/>
<gene>
    <name evidence="1" type="ORF">dnm_057940</name>
</gene>
<accession>A0A975BQB9</accession>
<reference evidence="1" key="1">
    <citation type="journal article" date="2021" name="Microb. Physiol.">
        <title>Proteogenomic Insights into the Physiology of Marine, Sulfate-Reducing, Filamentous Desulfonema limicola and Desulfonema magnum.</title>
        <authorList>
            <person name="Schnaars V."/>
            <person name="Wohlbrand L."/>
            <person name="Scheve S."/>
            <person name="Hinrichs C."/>
            <person name="Reinhardt R."/>
            <person name="Rabus R."/>
        </authorList>
    </citation>
    <scope>NUCLEOTIDE SEQUENCE</scope>
    <source>
        <strain evidence="1">4be13</strain>
    </source>
</reference>
<keyword evidence="2" id="KW-1185">Reference proteome</keyword>
<evidence type="ECO:0000313" key="1">
    <source>
        <dbReference type="EMBL" id="QTA89737.1"/>
    </source>
</evidence>
<name>A0A975BQB9_9BACT</name>
<dbReference type="EMBL" id="CP061800">
    <property type="protein sequence ID" value="QTA89737.1"/>
    <property type="molecule type" value="Genomic_DNA"/>
</dbReference>
<dbReference type="KEGG" id="dmm:dnm_057940"/>
<evidence type="ECO:0000313" key="2">
    <source>
        <dbReference type="Proteomes" id="UP000663722"/>
    </source>
</evidence>
<sequence>MTLDDQAFFCHSCFRRNDKLFVRIGSKNLNIEYKQWDS</sequence>
<dbReference type="Proteomes" id="UP000663722">
    <property type="component" value="Chromosome"/>
</dbReference>
<organism evidence="1 2">
    <name type="scientific">Desulfonema magnum</name>
    <dbReference type="NCBI Taxonomy" id="45655"/>
    <lineage>
        <taxon>Bacteria</taxon>
        <taxon>Pseudomonadati</taxon>
        <taxon>Thermodesulfobacteriota</taxon>
        <taxon>Desulfobacteria</taxon>
        <taxon>Desulfobacterales</taxon>
        <taxon>Desulfococcaceae</taxon>
        <taxon>Desulfonema</taxon>
    </lineage>
</organism>
<dbReference type="AlphaFoldDB" id="A0A975BQB9"/>
<protein>
    <submittedName>
        <fullName evidence="1">Uncharacterized protein</fullName>
    </submittedName>
</protein>